<evidence type="ECO:0000313" key="5">
    <source>
        <dbReference type="EMBL" id="CAG2066180.1"/>
    </source>
</evidence>
<protein>
    <submittedName>
        <fullName evidence="5">Uncharacterized protein</fullName>
    </submittedName>
</protein>
<dbReference type="PANTHER" id="PTHR46028">
    <property type="entry name" value="KYNURENINE 3-MONOOXYGENASE"/>
    <property type="match status" value="1"/>
</dbReference>
<dbReference type="Proteomes" id="UP001153148">
    <property type="component" value="Unassembled WGS sequence"/>
</dbReference>
<sequence length="122" mass="14054">GFEDCRLLDELMERHNDDLSLVLPEFSQTRNEDAEAICDLAMYNYIEGVCVMSMCLRAVLNTEGCFNPPSIPVVHLFNQYKIPRPAENKTQFQSNIRRPTSLRSTVLQTIVVMMMVPSDRRK</sequence>
<comment type="cofactor">
    <cofactor evidence="1">
        <name>FAD</name>
        <dbReference type="ChEBI" id="CHEBI:57692"/>
    </cofactor>
</comment>
<evidence type="ECO:0000313" key="6">
    <source>
        <dbReference type="Proteomes" id="UP001153148"/>
    </source>
</evidence>
<dbReference type="Gene3D" id="3.50.50.60">
    <property type="entry name" value="FAD/NAD(P)-binding domain"/>
    <property type="match status" value="1"/>
</dbReference>
<keyword evidence="4" id="KW-0560">Oxidoreductase</keyword>
<keyword evidence="3" id="KW-0274">FAD</keyword>
<reference evidence="5" key="1">
    <citation type="submission" date="2021-03" db="EMBL/GenBank/DDBJ databases">
        <authorList>
            <person name="Tran Van P."/>
        </authorList>
    </citation>
    <scope>NUCLEOTIDE SEQUENCE</scope>
</reference>
<evidence type="ECO:0000256" key="2">
    <source>
        <dbReference type="ARBA" id="ARBA00022630"/>
    </source>
</evidence>
<dbReference type="EMBL" id="CAJPIN010051298">
    <property type="protein sequence ID" value="CAG2066180.1"/>
    <property type="molecule type" value="Genomic_DNA"/>
</dbReference>
<evidence type="ECO:0000256" key="4">
    <source>
        <dbReference type="ARBA" id="ARBA00023002"/>
    </source>
</evidence>
<accession>A0ABN7PGG1</accession>
<keyword evidence="2" id="KW-0285">Flavoprotein</keyword>
<dbReference type="InterPro" id="IPR036188">
    <property type="entry name" value="FAD/NAD-bd_sf"/>
</dbReference>
<proteinExistence type="predicted"/>
<dbReference type="PANTHER" id="PTHR46028:SF2">
    <property type="entry name" value="KYNURENINE 3-MONOOXYGENASE"/>
    <property type="match status" value="1"/>
</dbReference>
<comment type="caution">
    <text evidence="5">The sequence shown here is derived from an EMBL/GenBank/DDBJ whole genome shotgun (WGS) entry which is preliminary data.</text>
</comment>
<keyword evidence="6" id="KW-1185">Reference proteome</keyword>
<organism evidence="5 6">
    <name type="scientific">Timema podura</name>
    <name type="common">Walking stick</name>
    <dbReference type="NCBI Taxonomy" id="61482"/>
    <lineage>
        <taxon>Eukaryota</taxon>
        <taxon>Metazoa</taxon>
        <taxon>Ecdysozoa</taxon>
        <taxon>Arthropoda</taxon>
        <taxon>Hexapoda</taxon>
        <taxon>Insecta</taxon>
        <taxon>Pterygota</taxon>
        <taxon>Neoptera</taxon>
        <taxon>Polyneoptera</taxon>
        <taxon>Phasmatodea</taxon>
        <taxon>Timematodea</taxon>
        <taxon>Timematoidea</taxon>
        <taxon>Timematidae</taxon>
        <taxon>Timema</taxon>
    </lineage>
</organism>
<name>A0ABN7PGG1_TIMPD</name>
<gene>
    <name evidence="5" type="ORF">TPAB3V08_LOCUS13123</name>
</gene>
<feature type="non-terminal residue" evidence="5">
    <location>
        <position position="1"/>
    </location>
</feature>
<evidence type="ECO:0000256" key="1">
    <source>
        <dbReference type="ARBA" id="ARBA00001974"/>
    </source>
</evidence>
<evidence type="ECO:0000256" key="3">
    <source>
        <dbReference type="ARBA" id="ARBA00022827"/>
    </source>
</evidence>